<reference evidence="10 11" key="1">
    <citation type="submission" date="2023-12" db="EMBL/GenBank/DDBJ databases">
        <title>Description of an unclassified Opitutus bacterium of Verrucomicrobiota.</title>
        <authorList>
            <person name="Zhang D.-F."/>
        </authorList>
    </citation>
    <scope>NUCLEOTIDE SEQUENCE [LARGE SCALE GENOMIC DNA]</scope>
    <source>
        <strain evidence="10 11">WL0086</strain>
    </source>
</reference>
<dbReference type="Pfam" id="PF00196">
    <property type="entry name" value="GerE"/>
    <property type="match status" value="1"/>
</dbReference>
<dbReference type="InterPro" id="IPR000792">
    <property type="entry name" value="Tscrpt_reg_LuxR_C"/>
</dbReference>
<dbReference type="SMART" id="SM00421">
    <property type="entry name" value="HTH_LUXR"/>
    <property type="match status" value="1"/>
</dbReference>
<dbReference type="CDD" id="cd06170">
    <property type="entry name" value="LuxR_C_like"/>
    <property type="match status" value="1"/>
</dbReference>
<dbReference type="Gene3D" id="1.10.10.10">
    <property type="entry name" value="Winged helix-like DNA-binding domain superfamily/Winged helix DNA-binding domain"/>
    <property type="match status" value="1"/>
</dbReference>
<gene>
    <name evidence="10" type="ORF">K1X11_010655</name>
</gene>
<feature type="modified residue" description="4-aspartylphosphate" evidence="6">
    <location>
        <position position="52"/>
    </location>
</feature>
<evidence type="ECO:0000259" key="8">
    <source>
        <dbReference type="PROSITE" id="PS50043"/>
    </source>
</evidence>
<dbReference type="PROSITE" id="PS50110">
    <property type="entry name" value="RESPONSE_REGULATORY"/>
    <property type="match status" value="1"/>
</dbReference>
<organism evidence="10 11">
    <name type="scientific">Actomonas aquatica</name>
    <dbReference type="NCBI Taxonomy" id="2866162"/>
    <lineage>
        <taxon>Bacteria</taxon>
        <taxon>Pseudomonadati</taxon>
        <taxon>Verrucomicrobiota</taxon>
        <taxon>Opitutia</taxon>
        <taxon>Opitutales</taxon>
        <taxon>Opitutaceae</taxon>
        <taxon>Actomonas</taxon>
    </lineage>
</organism>
<evidence type="ECO:0000256" key="1">
    <source>
        <dbReference type="ARBA" id="ARBA00022553"/>
    </source>
</evidence>
<name>A0ABZ1CEJ4_9BACT</name>
<evidence type="ECO:0000256" key="3">
    <source>
        <dbReference type="ARBA" id="ARBA00023015"/>
    </source>
</evidence>
<keyword evidence="7" id="KW-0175">Coiled coil</keyword>
<dbReference type="InterPro" id="IPR036388">
    <property type="entry name" value="WH-like_DNA-bd_sf"/>
</dbReference>
<keyword evidence="5" id="KW-0804">Transcription</keyword>
<evidence type="ECO:0000256" key="4">
    <source>
        <dbReference type="ARBA" id="ARBA00023125"/>
    </source>
</evidence>
<dbReference type="InterPro" id="IPR011006">
    <property type="entry name" value="CheY-like_superfamily"/>
</dbReference>
<evidence type="ECO:0000256" key="2">
    <source>
        <dbReference type="ARBA" id="ARBA00023012"/>
    </source>
</evidence>
<dbReference type="RefSeq" id="WP_221032323.1">
    <property type="nucleotide sequence ID" value="NZ_CP139781.1"/>
</dbReference>
<evidence type="ECO:0000256" key="6">
    <source>
        <dbReference type="PROSITE-ProRule" id="PRU00169"/>
    </source>
</evidence>
<dbReference type="InterPro" id="IPR039420">
    <property type="entry name" value="WalR-like"/>
</dbReference>
<keyword evidence="4" id="KW-0238">DNA-binding</keyword>
<dbReference type="InterPro" id="IPR016032">
    <property type="entry name" value="Sig_transdc_resp-reg_C-effctor"/>
</dbReference>
<proteinExistence type="predicted"/>
<keyword evidence="2" id="KW-0902">Two-component regulatory system</keyword>
<keyword evidence="1 6" id="KW-0597">Phosphoprotein</keyword>
<dbReference type="PANTHER" id="PTHR48111:SF1">
    <property type="entry name" value="TWO-COMPONENT RESPONSE REGULATOR ORR33"/>
    <property type="match status" value="1"/>
</dbReference>
<dbReference type="SUPFAM" id="SSF52172">
    <property type="entry name" value="CheY-like"/>
    <property type="match status" value="1"/>
</dbReference>
<dbReference type="EMBL" id="CP139781">
    <property type="protein sequence ID" value="WRQ89866.1"/>
    <property type="molecule type" value="Genomic_DNA"/>
</dbReference>
<sequence length="316" mass="34393">MSSLLIVDDVPANLSVLIDTASAHGHRVFLAENGERALALAQRVRPEIILLDVCMPGLSGFDVCRQLKQNPELAEIPVIFLTALDDLVDKIEGLEAGAVDYITKPLQPAEVMARVQVHLELRRLRLELAERNAALEAEVARREEAERALRQSLDRAVLVATTEGQILFATQRASRLLKECFAAATDAPDTLPSELHFALQATDDGAPREIPVNGGRLRIRRMAEVGATECVTLLLEEVLTTGPGTLERLGLTPREAEVLYWIAQGKTNPEVAIILANTTGTVKKQVRSILEKLGLETRVAAALRAQEVLNGQTAGE</sequence>
<feature type="domain" description="Response regulatory" evidence="9">
    <location>
        <begin position="3"/>
        <end position="119"/>
    </location>
</feature>
<dbReference type="Proteomes" id="UP000738431">
    <property type="component" value="Chromosome"/>
</dbReference>
<feature type="coiled-coil region" evidence="7">
    <location>
        <begin position="118"/>
        <end position="155"/>
    </location>
</feature>
<evidence type="ECO:0000313" key="10">
    <source>
        <dbReference type="EMBL" id="WRQ89866.1"/>
    </source>
</evidence>
<dbReference type="Pfam" id="PF00072">
    <property type="entry name" value="Response_reg"/>
    <property type="match status" value="1"/>
</dbReference>
<protein>
    <submittedName>
        <fullName evidence="10">Response regulator transcription factor</fullName>
    </submittedName>
</protein>
<dbReference type="CDD" id="cd19920">
    <property type="entry name" value="REC_PA4781-like"/>
    <property type="match status" value="1"/>
</dbReference>
<evidence type="ECO:0000313" key="11">
    <source>
        <dbReference type="Proteomes" id="UP000738431"/>
    </source>
</evidence>
<dbReference type="PROSITE" id="PS50043">
    <property type="entry name" value="HTH_LUXR_2"/>
    <property type="match status" value="1"/>
</dbReference>
<dbReference type="PANTHER" id="PTHR48111">
    <property type="entry name" value="REGULATOR OF RPOS"/>
    <property type="match status" value="1"/>
</dbReference>
<dbReference type="SMART" id="SM00448">
    <property type="entry name" value="REC"/>
    <property type="match status" value="1"/>
</dbReference>
<evidence type="ECO:0000259" key="9">
    <source>
        <dbReference type="PROSITE" id="PS50110"/>
    </source>
</evidence>
<keyword evidence="11" id="KW-1185">Reference proteome</keyword>
<evidence type="ECO:0000256" key="5">
    <source>
        <dbReference type="ARBA" id="ARBA00023163"/>
    </source>
</evidence>
<dbReference type="SUPFAM" id="SSF46894">
    <property type="entry name" value="C-terminal effector domain of the bipartite response regulators"/>
    <property type="match status" value="1"/>
</dbReference>
<dbReference type="PRINTS" id="PR00038">
    <property type="entry name" value="HTHLUXR"/>
</dbReference>
<keyword evidence="3" id="KW-0805">Transcription regulation</keyword>
<feature type="domain" description="HTH luxR-type" evidence="8">
    <location>
        <begin position="245"/>
        <end position="309"/>
    </location>
</feature>
<dbReference type="Gene3D" id="3.40.50.2300">
    <property type="match status" value="1"/>
</dbReference>
<dbReference type="InterPro" id="IPR001789">
    <property type="entry name" value="Sig_transdc_resp-reg_receiver"/>
</dbReference>
<evidence type="ECO:0000256" key="7">
    <source>
        <dbReference type="SAM" id="Coils"/>
    </source>
</evidence>
<accession>A0ABZ1CEJ4</accession>